<accession>A0A967AZA0</accession>
<reference evidence="3" key="2">
    <citation type="submission" date="2020-03" db="EMBL/GenBank/DDBJ databases">
        <title>Flavobacteriaceae bacterium strain TP-CH-4, a member of the family Flavobacteriaceae isolated from a deep-sea seamount.</title>
        <authorList>
            <person name="Zhang D.-C."/>
        </authorList>
    </citation>
    <scope>NUCLEOTIDE SEQUENCE</scope>
    <source>
        <strain evidence="3">TP-CH-4</strain>
    </source>
</reference>
<dbReference type="GO" id="GO:0000160">
    <property type="term" value="P:phosphorelay signal transduction system"/>
    <property type="evidence" value="ECO:0007669"/>
    <property type="project" value="InterPro"/>
</dbReference>
<feature type="modified residue" description="4-aspartylphosphate" evidence="1">
    <location>
        <position position="64"/>
    </location>
</feature>
<name>A0A967AZA0_9FLAO</name>
<dbReference type="PROSITE" id="PS50110">
    <property type="entry name" value="RESPONSE_REGULATORY"/>
    <property type="match status" value="1"/>
</dbReference>
<reference evidence="3" key="1">
    <citation type="submission" date="2019-07" db="EMBL/GenBank/DDBJ databases">
        <authorList>
            <person name="De-Chao Zhang Q."/>
        </authorList>
    </citation>
    <scope>NUCLEOTIDE SEQUENCE</scope>
    <source>
        <strain evidence="3">TP-CH-4</strain>
    </source>
</reference>
<dbReference type="RefSeq" id="WP_152573791.1">
    <property type="nucleotide sequence ID" value="NZ_VIKU02000002.1"/>
</dbReference>
<evidence type="ECO:0000313" key="4">
    <source>
        <dbReference type="Proteomes" id="UP000707206"/>
    </source>
</evidence>
<dbReference type="SUPFAM" id="SSF52172">
    <property type="entry name" value="CheY-like"/>
    <property type="match status" value="1"/>
</dbReference>
<proteinExistence type="predicted"/>
<comment type="caution">
    <text evidence="3">The sequence shown here is derived from an EMBL/GenBank/DDBJ whole genome shotgun (WGS) entry which is preliminary data.</text>
</comment>
<evidence type="ECO:0000313" key="3">
    <source>
        <dbReference type="EMBL" id="NHF59276.1"/>
    </source>
</evidence>
<dbReference type="Gene3D" id="3.40.50.2300">
    <property type="match status" value="1"/>
</dbReference>
<evidence type="ECO:0000259" key="2">
    <source>
        <dbReference type="PROSITE" id="PS50110"/>
    </source>
</evidence>
<dbReference type="InterPro" id="IPR001789">
    <property type="entry name" value="Sig_transdc_resp-reg_receiver"/>
</dbReference>
<sequence>MEEVVTILTVDDHKMTALGYKYILEDAVFDDFSVRVEVANGYLEGEKRIKDAEGTKRYDIILLDIQLFPAEAKDQRTGQDLGKLARKLVPESKVVFMSSFSDSYRINSICQAVNPDGYLVKSEIDELSLIDMVKTVISKPPYYTHLALVAARKNIAQTFKVDEHDQAILYQLSIGTKTKDMTSVIPLSQATIDNRKRALKLNFGVPDKNDLALIEEARNRGFI</sequence>
<keyword evidence="4" id="KW-1185">Reference proteome</keyword>
<evidence type="ECO:0000256" key="1">
    <source>
        <dbReference type="PROSITE-ProRule" id="PRU00169"/>
    </source>
</evidence>
<dbReference type="InterPro" id="IPR011006">
    <property type="entry name" value="CheY-like_superfamily"/>
</dbReference>
<dbReference type="Proteomes" id="UP000707206">
    <property type="component" value="Unassembled WGS sequence"/>
</dbReference>
<gene>
    <name evidence="3" type="ORF">FK220_007990</name>
</gene>
<dbReference type="AlphaFoldDB" id="A0A967AZA0"/>
<dbReference type="EMBL" id="VIKU02000002">
    <property type="protein sequence ID" value="NHF59276.1"/>
    <property type="molecule type" value="Genomic_DNA"/>
</dbReference>
<feature type="domain" description="Response regulatory" evidence="2">
    <location>
        <begin position="6"/>
        <end position="136"/>
    </location>
</feature>
<organism evidence="3 4">
    <name type="scientific">Pelagihabitans pacificus</name>
    <dbReference type="NCBI Taxonomy" id="2696054"/>
    <lineage>
        <taxon>Bacteria</taxon>
        <taxon>Pseudomonadati</taxon>
        <taxon>Bacteroidota</taxon>
        <taxon>Flavobacteriia</taxon>
        <taxon>Flavobacteriales</taxon>
        <taxon>Flavobacteriaceae</taxon>
        <taxon>Pelagihabitans</taxon>
    </lineage>
</organism>
<keyword evidence="1" id="KW-0597">Phosphoprotein</keyword>
<protein>
    <submittedName>
        <fullName evidence="3">Response regulator</fullName>
    </submittedName>
</protein>